<organism evidence="2 3">
    <name type="scientific">Aerococcus urinae</name>
    <dbReference type="NCBI Taxonomy" id="1376"/>
    <lineage>
        <taxon>Bacteria</taxon>
        <taxon>Bacillati</taxon>
        <taxon>Bacillota</taxon>
        <taxon>Bacilli</taxon>
        <taxon>Lactobacillales</taxon>
        <taxon>Aerococcaceae</taxon>
        <taxon>Aerococcus</taxon>
    </lineage>
</organism>
<evidence type="ECO:0000256" key="1">
    <source>
        <dbReference type="SAM" id="MobiDB-lite"/>
    </source>
</evidence>
<dbReference type="AlphaFoldDB" id="A0A0X8FF00"/>
<accession>A0A0X8FF00</accession>
<dbReference type="RefSeq" id="WP_060778442.1">
    <property type="nucleotide sequence ID" value="NZ_CAJHLF010000005.1"/>
</dbReference>
<feature type="region of interest" description="Disordered" evidence="1">
    <location>
        <begin position="90"/>
        <end position="119"/>
    </location>
</feature>
<dbReference type="Proteomes" id="UP000594771">
    <property type="component" value="Chromosome"/>
</dbReference>
<dbReference type="KEGG" id="aun:AWM73_05520"/>
<name>A0A0X8FF00_9LACT</name>
<protein>
    <submittedName>
        <fullName evidence="2">Uncharacterized protein</fullName>
    </submittedName>
</protein>
<dbReference type="GeneID" id="35768160"/>
<feature type="compositionally biased region" description="Basic and acidic residues" evidence="1">
    <location>
        <begin position="224"/>
        <end position="248"/>
    </location>
</feature>
<dbReference type="OrthoDB" id="2136674at2"/>
<proteinExistence type="predicted"/>
<feature type="compositionally biased region" description="Basic and acidic residues" evidence="1">
    <location>
        <begin position="90"/>
        <end position="117"/>
    </location>
</feature>
<evidence type="ECO:0000313" key="2">
    <source>
        <dbReference type="EMBL" id="QPS00678.1"/>
    </source>
</evidence>
<sequence>MIKDKSGSILFYSLSLLFILSLLSLASLKLYQVNITNMRTVAEGYLAHSLAEIAYQHEYLKIEDQVESEIEAKYEDRLAQEEKRIEKAIQDKEEEAQEKKREEQEARLKDDKEKQNQDQDVYEPIASLNKEYLAAIIDQGKLDISDPDQVYLIQVNTDLDSEEVLVNGPGLEEMLENEDEETEILLVNVYPNYDQAQEDLSVRRAEEEVNKEQAALDEEDLPEEKDKELSPEEEKAQEEAKKKRMVEAKEKELRQVKAKLKDQQDKEISQQIKDQRANLKLNKRFYFNLGQVEYYTQNDQQHCRVIIYASDNVYDLSY</sequence>
<evidence type="ECO:0000313" key="3">
    <source>
        <dbReference type="Proteomes" id="UP000594771"/>
    </source>
</evidence>
<reference evidence="2 3" key="1">
    <citation type="submission" date="2020-12" db="EMBL/GenBank/DDBJ databases">
        <title>FDA dAtabase for Regulatory Grade micrObial Sequences (FDA-ARGOS): Supporting development and validation of Infectious Disease Dx tests.</title>
        <authorList>
            <person name="Sproer C."/>
            <person name="Gronow S."/>
            <person name="Severitt S."/>
            <person name="Schroder I."/>
            <person name="Tallon L."/>
            <person name="Sadzewicz L."/>
            <person name="Zhao X."/>
            <person name="Boylan J."/>
            <person name="Ott S."/>
            <person name="Bowen H."/>
            <person name="Vavikolanu K."/>
            <person name="Mehta A."/>
            <person name="Aluvathingal J."/>
            <person name="Nadendla S."/>
            <person name="Lowell S."/>
            <person name="Myers T."/>
            <person name="Yan Y."/>
            <person name="Sichtig H."/>
        </authorList>
    </citation>
    <scope>NUCLEOTIDE SEQUENCE [LARGE SCALE GENOMIC DNA]</scope>
    <source>
        <strain evidence="2 3">FDAARGOS_911</strain>
    </source>
</reference>
<feature type="region of interest" description="Disordered" evidence="1">
    <location>
        <begin position="204"/>
        <end position="248"/>
    </location>
</feature>
<dbReference type="EMBL" id="CP065662">
    <property type="protein sequence ID" value="QPS00678.1"/>
    <property type="molecule type" value="Genomic_DNA"/>
</dbReference>
<gene>
    <name evidence="2" type="ORF">I6G68_04520</name>
</gene>